<sequence length="113" mass="12719">MSAKEALLGSRVMMWRSGALRLSFSFLLCSWMSIGSRFCHLCTEAEGPKLVITRVLAYQACLALNHRLHSPRTRVVCCQRESSFRGQRDPQDNHFSRISFLQGNDSISGVLKG</sequence>
<proteinExistence type="predicted"/>
<dbReference type="RefSeq" id="XP_060321835.1">
    <property type="nucleotide sequence ID" value="XM_060474963.1"/>
</dbReference>
<name>A0AA39J2N7_ARMTA</name>
<organism evidence="1 2">
    <name type="scientific">Armillaria tabescens</name>
    <name type="common">Ringless honey mushroom</name>
    <name type="synonym">Agaricus tabescens</name>
    <dbReference type="NCBI Taxonomy" id="1929756"/>
    <lineage>
        <taxon>Eukaryota</taxon>
        <taxon>Fungi</taxon>
        <taxon>Dikarya</taxon>
        <taxon>Basidiomycota</taxon>
        <taxon>Agaricomycotina</taxon>
        <taxon>Agaricomycetes</taxon>
        <taxon>Agaricomycetidae</taxon>
        <taxon>Agaricales</taxon>
        <taxon>Marasmiineae</taxon>
        <taxon>Physalacriaceae</taxon>
        <taxon>Desarmillaria</taxon>
    </lineage>
</organism>
<evidence type="ECO:0000313" key="1">
    <source>
        <dbReference type="EMBL" id="KAK0434978.1"/>
    </source>
</evidence>
<gene>
    <name evidence="1" type="ORF">EV420DRAFT_1595048</name>
</gene>
<evidence type="ECO:0000313" key="2">
    <source>
        <dbReference type="Proteomes" id="UP001175211"/>
    </source>
</evidence>
<dbReference type="GeneID" id="85358511"/>
<dbReference type="EMBL" id="JAUEPS010000168">
    <property type="protein sequence ID" value="KAK0434978.1"/>
    <property type="molecule type" value="Genomic_DNA"/>
</dbReference>
<accession>A0AA39J2N7</accession>
<protein>
    <submittedName>
        <fullName evidence="1">Uncharacterized protein</fullName>
    </submittedName>
</protein>
<keyword evidence="2" id="KW-1185">Reference proteome</keyword>
<dbReference type="Proteomes" id="UP001175211">
    <property type="component" value="Unassembled WGS sequence"/>
</dbReference>
<reference evidence="1" key="1">
    <citation type="submission" date="2023-06" db="EMBL/GenBank/DDBJ databases">
        <authorList>
            <consortium name="Lawrence Berkeley National Laboratory"/>
            <person name="Ahrendt S."/>
            <person name="Sahu N."/>
            <person name="Indic B."/>
            <person name="Wong-Bajracharya J."/>
            <person name="Merenyi Z."/>
            <person name="Ke H.-M."/>
            <person name="Monk M."/>
            <person name="Kocsube S."/>
            <person name="Drula E."/>
            <person name="Lipzen A."/>
            <person name="Balint B."/>
            <person name="Henrissat B."/>
            <person name="Andreopoulos B."/>
            <person name="Martin F.M."/>
            <person name="Harder C.B."/>
            <person name="Rigling D."/>
            <person name="Ford K.L."/>
            <person name="Foster G.D."/>
            <person name="Pangilinan J."/>
            <person name="Papanicolaou A."/>
            <person name="Barry K."/>
            <person name="LaButti K."/>
            <person name="Viragh M."/>
            <person name="Koriabine M."/>
            <person name="Yan M."/>
            <person name="Riley R."/>
            <person name="Champramary S."/>
            <person name="Plett K.L."/>
            <person name="Tsai I.J."/>
            <person name="Slot J."/>
            <person name="Sipos G."/>
            <person name="Plett J."/>
            <person name="Nagy L.G."/>
            <person name="Grigoriev I.V."/>
        </authorList>
    </citation>
    <scope>NUCLEOTIDE SEQUENCE</scope>
    <source>
        <strain evidence="1">CCBAS 213</strain>
    </source>
</reference>
<comment type="caution">
    <text evidence="1">The sequence shown here is derived from an EMBL/GenBank/DDBJ whole genome shotgun (WGS) entry which is preliminary data.</text>
</comment>
<dbReference type="AlphaFoldDB" id="A0AA39J2N7"/>